<feature type="region of interest" description="Disordered" evidence="1">
    <location>
        <begin position="162"/>
        <end position="182"/>
    </location>
</feature>
<feature type="chain" id="PRO_5047521779" description="Biotrophy-associated secreted protein 2" evidence="2">
    <location>
        <begin position="19"/>
        <end position="231"/>
    </location>
</feature>
<organism evidence="3 4">
    <name type="scientific">Apiospora aurea</name>
    <dbReference type="NCBI Taxonomy" id="335848"/>
    <lineage>
        <taxon>Eukaryota</taxon>
        <taxon>Fungi</taxon>
        <taxon>Dikarya</taxon>
        <taxon>Ascomycota</taxon>
        <taxon>Pezizomycotina</taxon>
        <taxon>Sordariomycetes</taxon>
        <taxon>Xylariomycetidae</taxon>
        <taxon>Amphisphaeriales</taxon>
        <taxon>Apiosporaceae</taxon>
        <taxon>Apiospora</taxon>
    </lineage>
</organism>
<sequence length="231" mass="20957">MVRISIAATLAFAITALAIPNHPQRGLAARQAAGNANVGKGDGSQFITGQCASDADCASACCAKANGQCAAKAVAEENGKDGCGFTSAAAGAGSSKTPTSSAAASASSGAAAGAAKNKAGGAAASSAAAGAQASASAAAGNSKTPTSSAAASASSAAAGGAGAGAAAVDPSKPGSQNVGKGDGSQFITGQCASDADCASGCCAKPKGVCSAEAVSNVDGKQGCGFTGAASA</sequence>
<feature type="signal peptide" evidence="2">
    <location>
        <begin position="1"/>
        <end position="18"/>
    </location>
</feature>
<name>A0ABR1QT28_9PEZI</name>
<keyword evidence="2" id="KW-0732">Signal</keyword>
<dbReference type="EMBL" id="JAQQWE010000001">
    <property type="protein sequence ID" value="KAK7965810.1"/>
    <property type="molecule type" value="Genomic_DNA"/>
</dbReference>
<proteinExistence type="predicted"/>
<gene>
    <name evidence="3" type="ORF">PG986_000087</name>
</gene>
<keyword evidence="4" id="KW-1185">Reference proteome</keyword>
<dbReference type="RefSeq" id="XP_066705202.1">
    <property type="nucleotide sequence ID" value="XM_066836309.1"/>
</dbReference>
<evidence type="ECO:0008006" key="5">
    <source>
        <dbReference type="Google" id="ProtNLM"/>
    </source>
</evidence>
<protein>
    <recommendedName>
        <fullName evidence="5">Biotrophy-associated secreted protein 2</fullName>
    </recommendedName>
</protein>
<dbReference type="Proteomes" id="UP001391051">
    <property type="component" value="Unassembled WGS sequence"/>
</dbReference>
<comment type="caution">
    <text evidence="3">The sequence shown here is derived from an EMBL/GenBank/DDBJ whole genome shotgun (WGS) entry which is preliminary data.</text>
</comment>
<dbReference type="GeneID" id="92069371"/>
<accession>A0ABR1QT28</accession>
<evidence type="ECO:0000256" key="2">
    <source>
        <dbReference type="SAM" id="SignalP"/>
    </source>
</evidence>
<evidence type="ECO:0000256" key="1">
    <source>
        <dbReference type="SAM" id="MobiDB-lite"/>
    </source>
</evidence>
<reference evidence="3 4" key="1">
    <citation type="submission" date="2023-01" db="EMBL/GenBank/DDBJ databases">
        <title>Analysis of 21 Apiospora genomes using comparative genomics revels a genus with tremendous synthesis potential of carbohydrate active enzymes and secondary metabolites.</title>
        <authorList>
            <person name="Sorensen T."/>
        </authorList>
    </citation>
    <scope>NUCLEOTIDE SEQUENCE [LARGE SCALE GENOMIC DNA]</scope>
    <source>
        <strain evidence="3 4">CBS 24483</strain>
    </source>
</reference>
<evidence type="ECO:0000313" key="4">
    <source>
        <dbReference type="Proteomes" id="UP001391051"/>
    </source>
</evidence>
<evidence type="ECO:0000313" key="3">
    <source>
        <dbReference type="EMBL" id="KAK7965810.1"/>
    </source>
</evidence>